<evidence type="ECO:0000256" key="5">
    <source>
        <dbReference type="ARBA" id="ARBA00022618"/>
    </source>
</evidence>
<reference evidence="12" key="1">
    <citation type="journal article" date="2021" name="PeerJ">
        <title>Extensive microbial diversity within the chicken gut microbiome revealed by metagenomics and culture.</title>
        <authorList>
            <person name="Gilroy R."/>
            <person name="Ravi A."/>
            <person name="Getino M."/>
            <person name="Pursley I."/>
            <person name="Horton D.L."/>
            <person name="Alikhan N.F."/>
            <person name="Baker D."/>
            <person name="Gharbi K."/>
            <person name="Hall N."/>
            <person name="Watson M."/>
            <person name="Adriaenssens E.M."/>
            <person name="Foster-Nyarko E."/>
            <person name="Jarju S."/>
            <person name="Secka A."/>
            <person name="Antonio M."/>
            <person name="Oren A."/>
            <person name="Chaudhuri R.R."/>
            <person name="La Ragione R."/>
            <person name="Hildebrand F."/>
            <person name="Pallen M.J."/>
        </authorList>
    </citation>
    <scope>NUCLEOTIDE SEQUENCE</scope>
    <source>
        <strain evidence="12">ChiHcolR34-3080</strain>
    </source>
</reference>
<comment type="caution">
    <text evidence="12">The sequence shown here is derived from an EMBL/GenBank/DDBJ whole genome shotgun (WGS) entry which is preliminary data.</text>
</comment>
<reference evidence="12" key="2">
    <citation type="submission" date="2021-04" db="EMBL/GenBank/DDBJ databases">
        <authorList>
            <person name="Gilroy R."/>
        </authorList>
    </citation>
    <scope>NUCLEOTIDE SEQUENCE</scope>
    <source>
        <strain evidence="12">ChiHcolR34-3080</strain>
    </source>
</reference>
<dbReference type="Gene3D" id="1.10.3120.10">
    <property type="entry name" value="Trigger factor, C-terminal domain"/>
    <property type="match status" value="1"/>
</dbReference>
<dbReference type="Gene3D" id="3.10.50.40">
    <property type="match status" value="1"/>
</dbReference>
<dbReference type="InterPro" id="IPR037041">
    <property type="entry name" value="Trigger_fac_C_sf"/>
</dbReference>
<accession>A0A9D1TWQ6</accession>
<dbReference type="GO" id="GO:0003755">
    <property type="term" value="F:peptidyl-prolyl cis-trans isomerase activity"/>
    <property type="evidence" value="ECO:0007669"/>
    <property type="project" value="UniProtKB-KW"/>
</dbReference>
<evidence type="ECO:0000256" key="9">
    <source>
        <dbReference type="ARBA" id="ARBA00029986"/>
    </source>
</evidence>
<dbReference type="SUPFAM" id="SSF109998">
    <property type="entry name" value="Triger factor/SurA peptide-binding domain-like"/>
    <property type="match status" value="1"/>
</dbReference>
<evidence type="ECO:0000256" key="8">
    <source>
        <dbReference type="ARBA" id="ARBA00023306"/>
    </source>
</evidence>
<dbReference type="InterPro" id="IPR001179">
    <property type="entry name" value="PPIase_FKBP_dom"/>
</dbReference>
<sequence>MANNPPHVTLGQYKGLAITRHVRPVLDRTVDQEVTHRCRLHAYYTPTEAPAKRGDKVTFDSEGFRDGQPIPDSRTENATIILGTGRLTAAIERAFYGHKAGESFRVEMTYPEDFQVQELSGVSAQFEITLHAVAEKHTPEPTEEFARSRGFDSLEAMKAQIRKEKQAIHEQAADRKAGQELLDMAGANLTVALPEKQVAAEAEREYKQLENKLKKSGIPMETYCTSCRTTPDGLRRSFRASAEKRLRSVLAAKAISEAEGIVAHKDEVEAEYRRLSRQHNTPEAEIRKVLSPDAVAAALVAQKVQAFLLANAEVTSVTDPAPKGAAAKEG</sequence>
<evidence type="ECO:0000256" key="1">
    <source>
        <dbReference type="ARBA" id="ARBA00000971"/>
    </source>
</evidence>
<keyword evidence="5" id="KW-0132">Cell division</keyword>
<dbReference type="EMBL" id="DXHQ01000104">
    <property type="protein sequence ID" value="HIW09556.1"/>
    <property type="molecule type" value="Genomic_DNA"/>
</dbReference>
<dbReference type="InterPro" id="IPR008880">
    <property type="entry name" value="Trigger_fac_C"/>
</dbReference>
<proteinExistence type="predicted"/>
<evidence type="ECO:0000313" key="13">
    <source>
        <dbReference type="Proteomes" id="UP000823933"/>
    </source>
</evidence>
<dbReference type="NCBIfam" id="TIGR00115">
    <property type="entry name" value="tig"/>
    <property type="match status" value="1"/>
</dbReference>
<dbReference type="InterPro" id="IPR027304">
    <property type="entry name" value="Trigger_fact/SurA_dom_sf"/>
</dbReference>
<dbReference type="Proteomes" id="UP000823933">
    <property type="component" value="Unassembled WGS sequence"/>
</dbReference>
<gene>
    <name evidence="12" type="primary">tig</name>
    <name evidence="12" type="ORF">H9890_09185</name>
</gene>
<organism evidence="12 13">
    <name type="scientific">Candidatus Faecalibacterium intestinigallinarum</name>
    <dbReference type="NCBI Taxonomy" id="2838581"/>
    <lineage>
        <taxon>Bacteria</taxon>
        <taxon>Bacillati</taxon>
        <taxon>Bacillota</taxon>
        <taxon>Clostridia</taxon>
        <taxon>Eubacteriales</taxon>
        <taxon>Oscillospiraceae</taxon>
        <taxon>Faecalibacterium</taxon>
    </lineage>
</organism>
<dbReference type="GO" id="GO:0005737">
    <property type="term" value="C:cytoplasm"/>
    <property type="evidence" value="ECO:0007669"/>
    <property type="project" value="UniProtKB-SubCell"/>
</dbReference>
<evidence type="ECO:0000313" key="12">
    <source>
        <dbReference type="EMBL" id="HIW09556.1"/>
    </source>
</evidence>
<dbReference type="Pfam" id="PF05698">
    <property type="entry name" value="Trigger_C"/>
    <property type="match status" value="1"/>
</dbReference>
<dbReference type="Pfam" id="PF00254">
    <property type="entry name" value="FKBP_C"/>
    <property type="match status" value="1"/>
</dbReference>
<comment type="catalytic activity">
    <reaction evidence="1">
        <text>[protein]-peptidylproline (omega=180) = [protein]-peptidylproline (omega=0)</text>
        <dbReference type="Rhea" id="RHEA:16237"/>
        <dbReference type="Rhea" id="RHEA-COMP:10747"/>
        <dbReference type="Rhea" id="RHEA-COMP:10748"/>
        <dbReference type="ChEBI" id="CHEBI:83833"/>
        <dbReference type="ChEBI" id="CHEBI:83834"/>
        <dbReference type="EC" id="5.2.1.8"/>
    </reaction>
</comment>
<comment type="subcellular location">
    <subcellularLocation>
        <location evidence="2">Cytoplasm</location>
    </subcellularLocation>
</comment>
<dbReference type="GO" id="GO:0006457">
    <property type="term" value="P:protein folding"/>
    <property type="evidence" value="ECO:0007669"/>
    <property type="project" value="InterPro"/>
</dbReference>
<protein>
    <recommendedName>
        <fullName evidence="4">Trigger factor</fullName>
        <ecNumber evidence="3">5.2.1.8</ecNumber>
    </recommendedName>
    <alternativeName>
        <fullName evidence="9">PPIase</fullName>
    </alternativeName>
</protein>
<evidence type="ECO:0000256" key="7">
    <source>
        <dbReference type="ARBA" id="ARBA00023235"/>
    </source>
</evidence>
<feature type="domain" description="PPIase FKBP-type" evidence="10">
    <location>
        <begin position="50"/>
        <end position="130"/>
    </location>
</feature>
<evidence type="ECO:0000256" key="6">
    <source>
        <dbReference type="ARBA" id="ARBA00023110"/>
    </source>
</evidence>
<evidence type="ECO:0000256" key="4">
    <source>
        <dbReference type="ARBA" id="ARBA00016902"/>
    </source>
</evidence>
<dbReference type="SUPFAM" id="SSF54534">
    <property type="entry name" value="FKBP-like"/>
    <property type="match status" value="1"/>
</dbReference>
<keyword evidence="6" id="KW-0697">Rotamase</keyword>
<dbReference type="InterPro" id="IPR005215">
    <property type="entry name" value="Trig_fac"/>
</dbReference>
<dbReference type="InterPro" id="IPR046357">
    <property type="entry name" value="PPIase_dom_sf"/>
</dbReference>
<dbReference type="AlphaFoldDB" id="A0A9D1TWQ6"/>
<evidence type="ECO:0000256" key="2">
    <source>
        <dbReference type="ARBA" id="ARBA00004496"/>
    </source>
</evidence>
<evidence type="ECO:0000259" key="10">
    <source>
        <dbReference type="Pfam" id="PF00254"/>
    </source>
</evidence>
<evidence type="ECO:0000256" key="3">
    <source>
        <dbReference type="ARBA" id="ARBA00013194"/>
    </source>
</evidence>
<dbReference type="GO" id="GO:0015031">
    <property type="term" value="P:protein transport"/>
    <property type="evidence" value="ECO:0007669"/>
    <property type="project" value="InterPro"/>
</dbReference>
<name>A0A9D1TWQ6_9FIRM</name>
<keyword evidence="8" id="KW-0131">Cell cycle</keyword>
<keyword evidence="7 12" id="KW-0413">Isomerase</keyword>
<dbReference type="GO" id="GO:0051301">
    <property type="term" value="P:cell division"/>
    <property type="evidence" value="ECO:0007669"/>
    <property type="project" value="UniProtKB-KW"/>
</dbReference>
<feature type="domain" description="Trigger factor C-terminal" evidence="11">
    <location>
        <begin position="153"/>
        <end position="308"/>
    </location>
</feature>
<evidence type="ECO:0000259" key="11">
    <source>
        <dbReference type="Pfam" id="PF05698"/>
    </source>
</evidence>
<dbReference type="EC" id="5.2.1.8" evidence="3"/>